<evidence type="ECO:0000259" key="7">
    <source>
        <dbReference type="Pfam" id="PF00892"/>
    </source>
</evidence>
<gene>
    <name evidence="8" type="ORF">QYE77_09530</name>
</gene>
<dbReference type="InterPro" id="IPR037185">
    <property type="entry name" value="EmrE-like"/>
</dbReference>
<dbReference type="EMBL" id="JAUHMF010000002">
    <property type="protein sequence ID" value="MDT8898509.1"/>
    <property type="molecule type" value="Genomic_DNA"/>
</dbReference>
<dbReference type="InterPro" id="IPR000620">
    <property type="entry name" value="EamA_dom"/>
</dbReference>
<organism evidence="8 9">
    <name type="scientific">Thermanaerothrix solaris</name>
    <dbReference type="NCBI Taxonomy" id="3058434"/>
    <lineage>
        <taxon>Bacteria</taxon>
        <taxon>Bacillati</taxon>
        <taxon>Chloroflexota</taxon>
        <taxon>Anaerolineae</taxon>
        <taxon>Anaerolineales</taxon>
        <taxon>Anaerolineaceae</taxon>
        <taxon>Thermanaerothrix</taxon>
    </lineage>
</organism>
<feature type="transmembrane region" description="Helical" evidence="6">
    <location>
        <begin position="50"/>
        <end position="68"/>
    </location>
</feature>
<evidence type="ECO:0000313" key="9">
    <source>
        <dbReference type="Proteomes" id="UP001254165"/>
    </source>
</evidence>
<dbReference type="InterPro" id="IPR050638">
    <property type="entry name" value="AA-Vitamin_Transporters"/>
</dbReference>
<dbReference type="PANTHER" id="PTHR32322">
    <property type="entry name" value="INNER MEMBRANE TRANSPORTER"/>
    <property type="match status" value="1"/>
</dbReference>
<feature type="transmembrane region" description="Helical" evidence="6">
    <location>
        <begin position="286"/>
        <end position="306"/>
    </location>
</feature>
<dbReference type="Proteomes" id="UP001254165">
    <property type="component" value="Unassembled WGS sequence"/>
</dbReference>
<feature type="domain" description="EamA" evidence="7">
    <location>
        <begin position="20"/>
        <end position="157"/>
    </location>
</feature>
<feature type="transmembrane region" description="Helical" evidence="6">
    <location>
        <begin position="261"/>
        <end position="280"/>
    </location>
</feature>
<evidence type="ECO:0000256" key="3">
    <source>
        <dbReference type="ARBA" id="ARBA00022692"/>
    </source>
</evidence>
<name>A0ABU3NNT1_9CHLR</name>
<feature type="transmembrane region" description="Helical" evidence="6">
    <location>
        <begin position="164"/>
        <end position="187"/>
    </location>
</feature>
<dbReference type="SUPFAM" id="SSF103481">
    <property type="entry name" value="Multidrug resistance efflux transporter EmrE"/>
    <property type="match status" value="2"/>
</dbReference>
<feature type="transmembrane region" description="Helical" evidence="6">
    <location>
        <begin position="88"/>
        <end position="107"/>
    </location>
</feature>
<proteinExistence type="inferred from homology"/>
<protein>
    <submittedName>
        <fullName evidence="8">EamA family transporter</fullName>
    </submittedName>
</protein>
<feature type="transmembrane region" description="Helical" evidence="6">
    <location>
        <begin position="228"/>
        <end position="249"/>
    </location>
</feature>
<keyword evidence="3 6" id="KW-0812">Transmembrane</keyword>
<feature type="transmembrane region" description="Helical" evidence="6">
    <location>
        <begin position="140"/>
        <end position="158"/>
    </location>
</feature>
<keyword evidence="9" id="KW-1185">Reference proteome</keyword>
<keyword evidence="4 6" id="KW-1133">Transmembrane helix</keyword>
<feature type="transmembrane region" description="Helical" evidence="6">
    <location>
        <begin position="113"/>
        <end position="133"/>
    </location>
</feature>
<comment type="caution">
    <text evidence="8">The sequence shown here is derived from an EMBL/GenBank/DDBJ whole genome shotgun (WGS) entry which is preliminary data.</text>
</comment>
<feature type="transmembrane region" description="Helical" evidence="6">
    <location>
        <begin position="20"/>
        <end position="38"/>
    </location>
</feature>
<evidence type="ECO:0000256" key="1">
    <source>
        <dbReference type="ARBA" id="ARBA00004141"/>
    </source>
</evidence>
<sequence>MSASPPASRPTPPAPTHRRAVLEALLVTFLWSTSWVLIKLGLRAELPSLTFAGLRYCLAFLCLLPWLLISPQHRAALGTLSYRDWAQLLLYGIVFYALAQGAQFFSLGLLPSATVSLVLNLSPLAVAVLAAALTRERPSGWQWIGIGLSMGGTCLYFLPLNLGGAKAIGLLAALVGMLANALSSLLGRVINSRRNLSPLLVTTLSMGLGSWPLLAAGLLWQGSASLGLVQWAIIAWLAVVNTAIAFTLWNHTLQTLSAVESSLMANTMLPQIVLLTWLFLGEGVDLKGVIGLILVTLGVALVQWPLPSRTVKSPFSPPSPD</sequence>
<evidence type="ECO:0000256" key="2">
    <source>
        <dbReference type="ARBA" id="ARBA00007362"/>
    </source>
</evidence>
<dbReference type="Pfam" id="PF00892">
    <property type="entry name" value="EamA"/>
    <property type="match status" value="2"/>
</dbReference>
<feature type="domain" description="EamA" evidence="7">
    <location>
        <begin position="168"/>
        <end position="302"/>
    </location>
</feature>
<comment type="similarity">
    <text evidence="2">Belongs to the EamA transporter family.</text>
</comment>
<reference evidence="8 9" key="1">
    <citation type="submission" date="2023-07" db="EMBL/GenBank/DDBJ databases">
        <title>Novel species of Thermanaerothrix with wide hydrolytic capabilities.</title>
        <authorList>
            <person name="Zayulina K.S."/>
            <person name="Podosokorskaya O.A."/>
            <person name="Elcheninov A.G."/>
        </authorList>
    </citation>
    <scope>NUCLEOTIDE SEQUENCE [LARGE SCALE GENOMIC DNA]</scope>
    <source>
        <strain evidence="8 9">4228-RoL</strain>
    </source>
</reference>
<keyword evidence="5 6" id="KW-0472">Membrane</keyword>
<feature type="transmembrane region" description="Helical" evidence="6">
    <location>
        <begin position="199"/>
        <end position="222"/>
    </location>
</feature>
<dbReference type="PANTHER" id="PTHR32322:SF2">
    <property type="entry name" value="EAMA DOMAIN-CONTAINING PROTEIN"/>
    <property type="match status" value="1"/>
</dbReference>
<evidence type="ECO:0000256" key="4">
    <source>
        <dbReference type="ARBA" id="ARBA00022989"/>
    </source>
</evidence>
<evidence type="ECO:0000256" key="5">
    <source>
        <dbReference type="ARBA" id="ARBA00023136"/>
    </source>
</evidence>
<evidence type="ECO:0000313" key="8">
    <source>
        <dbReference type="EMBL" id="MDT8898509.1"/>
    </source>
</evidence>
<comment type="subcellular location">
    <subcellularLocation>
        <location evidence="1">Membrane</location>
        <topology evidence="1">Multi-pass membrane protein</topology>
    </subcellularLocation>
</comment>
<evidence type="ECO:0000256" key="6">
    <source>
        <dbReference type="SAM" id="Phobius"/>
    </source>
</evidence>
<accession>A0ABU3NNT1</accession>
<dbReference type="RefSeq" id="WP_315625170.1">
    <property type="nucleotide sequence ID" value="NZ_JAUHMF010000002.1"/>
</dbReference>